<protein>
    <submittedName>
        <fullName evidence="1">Uncharacterized protein</fullName>
    </submittedName>
</protein>
<accession>A0A2J7ZWT8</accession>
<evidence type="ECO:0000313" key="1">
    <source>
        <dbReference type="EMBL" id="PNH04726.1"/>
    </source>
</evidence>
<evidence type="ECO:0000313" key="2">
    <source>
        <dbReference type="Proteomes" id="UP000236333"/>
    </source>
</evidence>
<keyword evidence="2" id="KW-1185">Reference proteome</keyword>
<dbReference type="EMBL" id="PGGS01000364">
    <property type="protein sequence ID" value="PNH04726.1"/>
    <property type="molecule type" value="Genomic_DNA"/>
</dbReference>
<sequence>MRTAHTRSVHCKAYGHGLGSTIHMMSFGLTMAIRMGRVFIHAGAPLQRTIFLSTEDTATLAIFKSWANWTVLHTDVSSHHEKISPMMFAAQMG</sequence>
<name>A0A2J7ZWT8_9CHLO</name>
<dbReference type="Proteomes" id="UP000236333">
    <property type="component" value="Unassembled WGS sequence"/>
</dbReference>
<gene>
    <name evidence="1" type="ORF">TSOC_009047</name>
</gene>
<proteinExistence type="predicted"/>
<dbReference type="AlphaFoldDB" id="A0A2J7ZWT8"/>
<organism evidence="1 2">
    <name type="scientific">Tetrabaena socialis</name>
    <dbReference type="NCBI Taxonomy" id="47790"/>
    <lineage>
        <taxon>Eukaryota</taxon>
        <taxon>Viridiplantae</taxon>
        <taxon>Chlorophyta</taxon>
        <taxon>core chlorophytes</taxon>
        <taxon>Chlorophyceae</taxon>
        <taxon>CS clade</taxon>
        <taxon>Chlamydomonadales</taxon>
        <taxon>Tetrabaenaceae</taxon>
        <taxon>Tetrabaena</taxon>
    </lineage>
</organism>
<dbReference type="OrthoDB" id="9397715at2759"/>
<comment type="caution">
    <text evidence="1">The sequence shown here is derived from an EMBL/GenBank/DDBJ whole genome shotgun (WGS) entry which is preliminary data.</text>
</comment>
<reference evidence="1 2" key="1">
    <citation type="journal article" date="2017" name="Mol. Biol. Evol.">
        <title>The 4-celled Tetrabaena socialis nuclear genome reveals the essential components for genetic control of cell number at the origin of multicellularity in the volvocine lineage.</title>
        <authorList>
            <person name="Featherston J."/>
            <person name="Arakaki Y."/>
            <person name="Hanschen E.R."/>
            <person name="Ferris P.J."/>
            <person name="Michod R.E."/>
            <person name="Olson B.J.S.C."/>
            <person name="Nozaki H."/>
            <person name="Durand P.M."/>
        </authorList>
    </citation>
    <scope>NUCLEOTIDE SEQUENCE [LARGE SCALE GENOMIC DNA]</scope>
    <source>
        <strain evidence="1 2">NIES-571</strain>
    </source>
</reference>